<evidence type="ECO:0008006" key="7">
    <source>
        <dbReference type="Google" id="ProtNLM"/>
    </source>
</evidence>
<comment type="caution">
    <text evidence="5">The sequence shown here is derived from an EMBL/GenBank/DDBJ whole genome shotgun (WGS) entry which is preliminary data.</text>
</comment>
<evidence type="ECO:0000313" key="5">
    <source>
        <dbReference type="EMBL" id="TPP59447.1"/>
    </source>
</evidence>
<feature type="region of interest" description="Disordered" evidence="3">
    <location>
        <begin position="5427"/>
        <end position="5454"/>
    </location>
</feature>
<keyword evidence="4" id="KW-0472">Membrane</keyword>
<proteinExistence type="predicted"/>
<reference evidence="5 6" key="1">
    <citation type="submission" date="2019-04" db="EMBL/GenBank/DDBJ databases">
        <title>Annotation for the trematode Fasciola gigantica.</title>
        <authorList>
            <person name="Choi Y.-J."/>
        </authorList>
    </citation>
    <scope>NUCLEOTIDE SEQUENCE [LARGE SCALE GENOMIC DNA]</scope>
    <source>
        <strain evidence="5">Uganda_cow_1</strain>
    </source>
</reference>
<dbReference type="GO" id="GO:0007166">
    <property type="term" value="P:cell surface receptor signaling pathway"/>
    <property type="evidence" value="ECO:0007669"/>
    <property type="project" value="TreeGrafter"/>
</dbReference>
<organism evidence="5 6">
    <name type="scientific">Fasciola gigantica</name>
    <name type="common">Giant liver fluke</name>
    <dbReference type="NCBI Taxonomy" id="46835"/>
    <lineage>
        <taxon>Eukaryota</taxon>
        <taxon>Metazoa</taxon>
        <taxon>Spiralia</taxon>
        <taxon>Lophotrochozoa</taxon>
        <taxon>Platyhelminthes</taxon>
        <taxon>Trematoda</taxon>
        <taxon>Digenea</taxon>
        <taxon>Plagiorchiida</taxon>
        <taxon>Echinostomata</taxon>
        <taxon>Echinostomatoidea</taxon>
        <taxon>Fasciolidae</taxon>
        <taxon>Fasciola</taxon>
    </lineage>
</organism>
<dbReference type="PANTHER" id="PTHR11481">
    <property type="entry name" value="IMMUNOGLOBULIN FC RECEPTOR"/>
    <property type="match status" value="1"/>
</dbReference>
<evidence type="ECO:0000256" key="1">
    <source>
        <dbReference type="ARBA" id="ARBA00022729"/>
    </source>
</evidence>
<dbReference type="PANTHER" id="PTHR11481:SF64">
    <property type="entry name" value="FC RECEPTOR-LIKE PROTEIN 4"/>
    <property type="match status" value="1"/>
</dbReference>
<dbReference type="OrthoDB" id="6285804at2759"/>
<dbReference type="InterPro" id="IPR050488">
    <property type="entry name" value="Ig_Fc_receptor"/>
</dbReference>
<sequence length="5454" mass="627241">MQLDTPRGLRRYTHFHIKDPEQMLCPEYFRIGHESDYVQDLVSKLNQPERHEIEFTDMMNEEPVAIKAQVNIHFSMPAFVPNMNYEAVYYLVNKLEWSNEIKVLRKSSTRREKIRPWEVHKMVTELVQAHPEYEEQMYRFHFSFLSKRNIRALIIVLARKGEYMDEALTKLMNRWIVKGEENAKFRWPGTQVPAIRIVPLFVTHLAIYNVGDTAVVEVEPHEIHDEVRYCQKRLFKEQEYERNLRMSCAAGSNKFYIHSVQVEDSGMYKCETPTIHSDPHILIQDHYIIVLPRKTDVTAYVTVQMPTEEDNLENTYPYKDSLDRFYFKQNQPIIITCVYNLSKGLDNYLGYGEAYRTTNPVRHMNYQVLGGHTRSMGNMFLNITSYQVMPEYAGEDQVLETQFQCSYLYEQTLSPVRHAEPIRYEDRFIHTEVTLVAVKNRRPLTISSTIQTNVRALTHGLSRVESTFSNLSAYLHTTVRVPETMVIGTFVGLLSEYDGWGQVWLIQKEKNATSYYSRECRTKWHKVITTKTSAWLHAPEMHLSHSLVTVQFEFSCIFDLHTEAIVFTLLNEDDNLVTRNEVAQNFRHSIIQTVTALNKAQEYVPTELTRLVEQTTSHIRLIQTTVGWRATLNISDRVHMMWRVSKKFQNFPVHCSYQVNRTRPKELLPGGFSIFQKSSGAIVELSKRSAEITDSGWYRCYIRKCVKCTTELLGPERHLVVLPNESQLKAQVELEDKLIDADNVNTKLNPIMTEEMKLFVHCSYWMYYGLEANITLGFRYETGIPRSMDQLSLPYKYLRTIRTESNNQYRLKQIYSIDRPDADVYWKYTNATCFMYISNVIRDEKDVFETDFFLHVTKSIYFNYNLTRFPRFLPQFIQTSSEGLTRSLQQNESTSLEYLFTGNRSIRPVSVYEAGYQLNWTLFLGIPLGWTNVWTIYRKKETMLIEPCNNLVLIKLHDATEMNNLTAMSLYKTNAGINFYNASADCNLQPEHSGLIISAFSQRSFDNEEDVEKAFMEEIKRWFSGVGQNVSYASAFRKMNYHVTYRAVVIEVHWRASVRIGDVIMMVGRRSGTQGMPVCQYRETVDRDATPIKTSVFVVCTRFPPIKRLEAVSLFSYRMEHPKRRKYLTLDVHKGTSFSSTINDTRVMTADYEITSPSAEMYAGELHFACRLNYVKFVVTSNDLDIPTGRLEVQTEKVLSVRILVPPSILPYSLKSDHPDLFQNWRFHNGLNMSAFQFWHSASTNRFPESYVTFSIVVGLGVPAGWVEVWTYVAYKKMLLLDECEDILLEEINSSHAPKSAHFQEEFRKARGRNFVNVTAGCIMHPEHLALAIVSYHSGKNRSTKDQIKEKLHSFTRDNIDWFLSNPTDTTFFVWKRFEDSGVAMGLLKLNIGWKASVKKGESISMLVRCARPLPAFVSIKYRETATSRSVVIARLKCYNPSVYYTRKAAHTDSGVYVCISVSNCLTCGIKQCFQQRILVVLPDETMTHMFLRRQLVQSTENISSDFLQSNLSTGETLYVYCAQLHPKGLVIQIEETFDYQFLDVSNKSIIILDRTRHPVLVKPIKRGSVHYTPYQITGPPANYESGRLLIRCVAKMDRKNIDPRDVRPLNRIEPVIRSMLLESTFRVEPVIFTTLVSANWIQLQNHLRSALKKMSKSVEFSQPARLLPEGVYRISSIASLGSPRGIQNAWTFYRKDSNFAFEQCHIRSQVNLTTETSPRLLTWHNEYKTIHKDSLVNTTFKCVIRSEHEGLALVSYSVLSSSLDFDSVKLQFMKSLAQWIQFTVGHPSDRTDRNIPVPTGSMITYALARLTVGWQAFPNMNEPIRMLGSLDKEPNNQIQCFYQTDMSQIPEVVGNSFQIVIDKTSLAFWLMKKHATFTDSGIYTCKVSVSQCDQCIPKPGFIRRRLQVRPDSSVLQLLLTHTQLEKNDNWQTFYSHVDTDGQLYMYTEIPIYAHCLYQAPAGSMLKPYATLHFSAMDENSENCLLTQRLVSTHIKEQNVMQSYYLTASEMDGQTGLVKVACELRYQAADSMRQSLDTTPTNIQLDAIVTLQLRRFLRPHIFFPLTKMKNKTFESLFHRMEDSETNVKQFHSVQNQIRTEESILTVNVLVSLGIPRGRFTSWIYVRQKDSGFIRENCFIEKILNVTRSEVPLNMYTDQLYKSVRAGCLVNVTMHCVLRPEHVALTLLVHNTEGSNQEKTESILEQRVRESLQAILGIENSDRQVNETTNLLQGVTVNFRMIRLVVQWLELRKIGSAVQMLGYVGKTENREINCFMQAKPDDLRKPVGPAFHIVRILNGFAFYLIKTSIEFNDSGDYWCTVSEKCRNCTVRFGFLPRRLFVVPDKSILEILINHNKFESNTRMTVNFTQHTSTNEPYLFNGQTAYVYCRYPELKVPLVKTSFEFRYVAVYPEKNMVIKQPSIYMAEVKRDVLDDDRIVHGFLIQAPMKAETGLYLNVTCTVKYTRELPPKLKNNSKDDSVDAFVVSQSQNIVFYSRSRPRLFASHIGSSNKNIQQAFRFQEGRTIVRAREFHQSGPKGRILEGLVQVSTLLTLGSPEGIPSVKLLYGDNILRADRCKTNKLEKLQSYEIPHDVKTISDYLSDEELSVFYYSASCRLTSSHMAIIIMVINSFDLSANPRALEWTATMSIIKGVTHWMKNRYDLKEVIIRPPPNSYLDYAVSKILVGWRATIVTGEPMVIFGLLGPSGEGNPICQFYDSSKLGVPSKIINRDTKEFILAINRTTATFELIKPVALERDGGIYSCQLLDCAQCSTKEEFPERELIVFSDQMKLFLHYTFKPYKNNLAPPSDIYNQLSKEGVPFIYTAQTIFVHCECRAGVGTKVSIGFRFQFREYSDTKPPMDLPYEISSDTFRDLADQWSYIKTYRISGPKPHSSNGRLETLCELYHDYDRIKIDVNHEIGSDIEIRRRVLNLVVPVHPYIMSETIWTKHNELTTILQWKAAKEPNSFTFMGRVNREPVEEGPFRVSVTVNLGRPSGWSAVWVLVNRSSVYRAKPCIQIKEEIPEIPGKTVEQTNILNRTYECYIQPEYFAILIYALQVPDVEFDRKPIEGTFVQSALDIVAKWFENPSDSEQRLLQLPARSFGTYLLCRISVAWRASVPLHSPIQMFGVLDEDSKDPIVCQYGSRGADRPLVEDSGFEILRNRSYFYLWKPEAQFHDSGIYECRLKACSSCPGRFGLPSRQLLILPESSIVDFRFDSIRRGTKGDDCGVPSVPLISPGEGVIVSCKYSIPKGSLRKTTSKLYLKKSEANDIEHQLQNVLLNLQKEGPIILVERTVTIPIPQQTQQSKQWRIRCEVVFQAYRVPQDIVPEIPVQVVNQFLQFTPVEQRHVNVFVHTFSTNIGEVTQVLRNTDLTRPNKASFLAQSASSRIQEGVLTVKYLTDMGSPPGWTIAWMIYRQNDKLEKDECLLDPVNKSFASKRNMNKYYCSLIPGHVTLLVGALQISGSNWTREIAEQNLETQLLSNLTEWLQMRRNEASEIKHSACFNRDLRLLRLDVGWKATVHVGNTIIMMGRLSSPTIGNVHCFYGASNSNVTTNLSELFTISIGNAPNVFRLTKYDADYKDSGWYSCSLDDSNESSLIVGMKTRRLIVLPQESSLNCKLTLDQSGNHLPVPLGTEFVCSGGHGLPRLTYKWLRVSPPLYKGTMEDFELASWLPGQRGGWDGPELPFTDMPSYALQSDGPILRVPKNDKYKGMNYFYICKGSNIVRAKESVIRKALHIPILICYSDGIMADYVIFMSQRLMAACSIRNSPDNQIQFYGYFFNALIFDPINGVTYQLSFAEGNIVRVRLRPVMWLSTELKAASFECSVQGTGTNLVAELLVQRNTNGEGGHKRYEIIGRKSLTISVFGRVDPVNLTWLEVPEHFDQNEVICLVRPDSKSVRKERYLDSLPVPTRLIRASTPIKNLTVMPQCPAPPLIKVKTHLSKLRLGSRFEASCVAATTADGLPLKLYYLTPKLSIIICTKMPVKSDGSGIPVAVPAPCESTTSHDKDCTAYQYVDRTYYPTRCEAVQRTEHKTLIRTIRFAITKLRPEDMDGRLFCQTINVYSMWSSVEQFRAPRLYSRVHVMRFKLKPQIWSFIFFPELQEWTCTVLAYPMYTEPLIRLLHATPVYLQTQLEVYSSSVNMTQPTIMNAHLLPTTNGRGSATENEGSYYARIKFHPDTFKQGGLRYGNATLSCSFDGFTKVLVTRLGEKKPAYEPLMQKHLVTKAGRQVEFICSAVSIGRYRASQISLVRKMSDNAINKTIVGDKKHMAFGQRLLSNSLTFRPNEIRSILVGHLLHLRCIAWSTIPSERRLEQFYMFPQNRAIGSNRTTKDNPIQSAIVISQIDHYQLISQDSELHHVGCLMTDGKRESQILLPGPKAECEAPNDLRWYPDDQFSHSQSSEIVCNTKVGCSQPQFEWRWIAGPVPQITHVEDQTYRIVEPGPVLNLSRLPRSGTYVFRCTVTCLCSDGLKTQSIQASFHVHLEDTASAGRRESDPSLDGLDKNITLVSRPEDTTISGADSDLQQKSHKEWKNKDEIKALNTFYADSKEMESYCTTLLQRHKNHECLEDLKNQFESSIQQEPISLFNLLLDSPRLKESAEVTCEENSKFLPYKTEYLGYAIRPTYDFRSRIVRGCNRFMSSAGEPCPRNFDYYTEISNSDVAGEQRITDAIIQGLAYMHISGEVQRQNQGEKRNTELFDDLTKGLCVYFLNCIKRQQQPNKVSQIYLEKPKVSETPTRRLKHSLNEPGNVIFRTDKNLLADIHAVSDGALCGERCSPREQAKHQREVIQGLSEVDFKMELVPLGYRESLFGRGGLEDTRWDDMRAYRERERRKFVRIGKDDKSPPNPELLNSLDLFKDQSREVERGAVESKGRRLLHLHDWNQHLSRTPVDRLGNTDRKTVRSEYTEELFDRKASNDPIHMNEQFSGDFTDNRIRLPTDNLRKSNRFFDFVNETMSAVHRGFPTNFGHFDWTWLNFPRKFVSRSRDRLLSEIQNDEREEEEKREYLRVEPGLVKLPSTTTAICPISAVPKGGNYRLAKLMWLRLPHANSLHDRDLNEVEEIIHLGMDMREIKPLLLRFNSPNRVYAYPPKRWTDAFTLDITNLNINDFGFYACVVTFEVGENLTNFFDVTKRARYPLCIIPNQPRPKLHVTRAIGGLVNQSDEVVDCLSPDEEIFLSCEVEPFQIFCEKSDHLANGSLLFDTKFYGHVFLTEFDRRTRRMNLQSTNNSIRQPFALVKRHFQTKHHTWGLRLTPEHDGAYVDCEVLPHLVLPPYGMPNYWDWLARRLKKFGMKKLRRVSKPLKLCIEPLTNPVRIYPEPQSHYARPFRLLALPPQQMLACRAHQVPMVYPNLSIFPIVDGSIEKALMHGLNQSQFWVDQNKMPEFILEVYPPATEFWVDFEISKSWLIIILPAGFILYAALKRCSRQRRTTTKTHSSPSVDSTRKTTVSHKSDLMD</sequence>
<keyword evidence="6" id="KW-1185">Reference proteome</keyword>
<evidence type="ECO:0000256" key="2">
    <source>
        <dbReference type="ARBA" id="ARBA00023157"/>
    </source>
</evidence>
<protein>
    <recommendedName>
        <fullName evidence="7">Ig-like domain-containing protein</fullName>
    </recommendedName>
</protein>
<dbReference type="Proteomes" id="UP000316759">
    <property type="component" value="Unassembled WGS sequence"/>
</dbReference>
<keyword evidence="4" id="KW-1133">Transmembrane helix</keyword>
<dbReference type="GO" id="GO:0006955">
    <property type="term" value="P:immune response"/>
    <property type="evidence" value="ECO:0007669"/>
    <property type="project" value="TreeGrafter"/>
</dbReference>
<dbReference type="GO" id="GO:0009897">
    <property type="term" value="C:external side of plasma membrane"/>
    <property type="evidence" value="ECO:0007669"/>
    <property type="project" value="TreeGrafter"/>
</dbReference>
<name>A0A504YNE5_FASGI</name>
<feature type="transmembrane region" description="Helical" evidence="4">
    <location>
        <begin position="5403"/>
        <end position="5419"/>
    </location>
</feature>
<gene>
    <name evidence="5" type="ORF">FGIG_00819</name>
</gene>
<keyword evidence="1" id="KW-0732">Signal</keyword>
<accession>A0A504YNE5</accession>
<evidence type="ECO:0000256" key="4">
    <source>
        <dbReference type="SAM" id="Phobius"/>
    </source>
</evidence>
<evidence type="ECO:0000313" key="6">
    <source>
        <dbReference type="Proteomes" id="UP000316759"/>
    </source>
</evidence>
<keyword evidence="4" id="KW-0812">Transmembrane</keyword>
<dbReference type="EMBL" id="SUNJ01010717">
    <property type="protein sequence ID" value="TPP59447.1"/>
    <property type="molecule type" value="Genomic_DNA"/>
</dbReference>
<keyword evidence="2" id="KW-1015">Disulfide bond</keyword>
<evidence type="ECO:0000256" key="3">
    <source>
        <dbReference type="SAM" id="MobiDB-lite"/>
    </source>
</evidence>
<dbReference type="GO" id="GO:0004888">
    <property type="term" value="F:transmembrane signaling receptor activity"/>
    <property type="evidence" value="ECO:0007669"/>
    <property type="project" value="TreeGrafter"/>
</dbReference>